<sequence length="358" mass="41841">MKIAIINMGNNIQGFKTTPASETIYLSECLKDMGLDVDLISMKNTQYGISFDSVEDPNVYDRLLVVNAALNFYGGEENAMNKAAYMFMNKYKSKIYYLFTDIRLPFEQAWRRMSKKKWSSKYKEEQFIVTSPMRIVSQGRDLEQAKRIHSERLVGCQFGKLEFTHFALDRHKMYHSVFKIAPDGIKMRDLIYGGTFRSGNREAKMVEYLFDTGLDVEFFGSVKAEQFKNPEFPWTTPPVFPGKVDSREMVQRNSTAYATIVLGDKTYDNNQITPRVWEALASTAIAFFDHTFDPDMNIMEGNEFFYVKNREELVSKINRLKEDEDFRVQMLEYQHSILQKYLDEKPQWQAEFKKAIDL</sequence>
<evidence type="ECO:0000313" key="3">
    <source>
        <dbReference type="Proteomes" id="UP000030323"/>
    </source>
</evidence>
<protein>
    <submittedName>
        <fullName evidence="2">Beta-glucosyl transferase</fullName>
    </submittedName>
</protein>
<dbReference type="Pfam" id="PF13524">
    <property type="entry name" value="Glyco_trans_1_2"/>
    <property type="match status" value="1"/>
</dbReference>
<dbReference type="InterPro" id="IPR055259">
    <property type="entry name" value="YkvP/CgeB_Glyco_trans-like"/>
</dbReference>
<dbReference type="KEGG" id="vg:24721643"/>
<name>A0A0A0YVB4_9CAUD</name>
<dbReference type="Gene3D" id="3.40.50.2000">
    <property type="entry name" value="Glycogen Phosphorylase B"/>
    <property type="match status" value="2"/>
</dbReference>
<evidence type="ECO:0000259" key="1">
    <source>
        <dbReference type="Pfam" id="PF13524"/>
    </source>
</evidence>
<keyword evidence="2" id="KW-0808">Transferase</keyword>
<keyword evidence="3" id="KW-1185">Reference proteome</keyword>
<dbReference type="RefSeq" id="YP_009146477.1">
    <property type="nucleotide sequence ID" value="NC_027331.1"/>
</dbReference>
<dbReference type="Pfam" id="PF09198">
    <property type="entry name" value="T4-Gluco-transf"/>
    <property type="match status" value="1"/>
</dbReference>
<dbReference type="EMBL" id="KM236240">
    <property type="protein sequence ID" value="AIX12015.1"/>
    <property type="molecule type" value="Genomic_DNA"/>
</dbReference>
<gene>
    <name evidence="2" type="ORF">CPT_Moon44</name>
</gene>
<dbReference type="SUPFAM" id="SSF53756">
    <property type="entry name" value="UDP-Glycosyltransferase/glycogen phosphorylase"/>
    <property type="match status" value="1"/>
</dbReference>
<dbReference type="Proteomes" id="UP000030323">
    <property type="component" value="Segment"/>
</dbReference>
<dbReference type="GO" id="GO:0033821">
    <property type="term" value="F:DNA beta-glucosyltransferase activity"/>
    <property type="evidence" value="ECO:0007669"/>
    <property type="project" value="InterPro"/>
</dbReference>
<evidence type="ECO:0000313" key="2">
    <source>
        <dbReference type="EMBL" id="AIX12015.1"/>
    </source>
</evidence>
<proteinExistence type="predicted"/>
<organism evidence="2 3">
    <name type="scientific">Citrobacter phage Moon</name>
    <dbReference type="NCBI Taxonomy" id="1540095"/>
    <lineage>
        <taxon>Viruses</taxon>
        <taxon>Duplodnaviria</taxon>
        <taxon>Heunggongvirae</taxon>
        <taxon>Uroviricota</taxon>
        <taxon>Caudoviricetes</taxon>
        <taxon>Pantevenvirales</taxon>
        <taxon>Straboviridae</taxon>
        <taxon>Tevenvirinae</taxon>
        <taxon>Moonvirus</taxon>
        <taxon>Moonvirus moon</taxon>
    </lineage>
</organism>
<dbReference type="GeneID" id="24721643"/>
<reference evidence="2 3" key="1">
    <citation type="journal article" date="2015" name="Genome Announc.">
        <title>Complete Genome Sequence of Citrobacter freundii Myophage Moon.</title>
        <authorList>
            <person name="Edwards G.B."/>
            <person name="Luna A.J."/>
            <person name="Hernandez A.C."/>
            <person name="Kuty Everett G.F."/>
        </authorList>
    </citation>
    <scope>NUCLEOTIDE SEQUENCE [LARGE SCALE GENOMIC DNA]</scope>
</reference>
<dbReference type="InterPro" id="IPR015281">
    <property type="entry name" value="Phage_Bgt"/>
</dbReference>
<feature type="domain" description="Spore protein YkvP/CgeB glycosyl transferase-like" evidence="1">
    <location>
        <begin position="205"/>
        <end position="332"/>
    </location>
</feature>
<dbReference type="GO" id="GO:0099018">
    <property type="term" value="P:symbiont-mediated evasion of host restriction-modification system"/>
    <property type="evidence" value="ECO:0007669"/>
    <property type="project" value="InterPro"/>
</dbReference>
<accession>A0A0A0YVB4</accession>